<dbReference type="STRING" id="1447883.A0A2B7YGD1"/>
<evidence type="ECO:0000256" key="2">
    <source>
        <dbReference type="ARBA" id="ARBA00023002"/>
    </source>
</evidence>
<dbReference type="InterPro" id="IPR015590">
    <property type="entry name" value="Aldehyde_DH_dom"/>
</dbReference>
<evidence type="ECO:0000313" key="9">
    <source>
        <dbReference type="EMBL" id="PGH20093.1"/>
    </source>
</evidence>
<keyword evidence="10" id="KW-1185">Reference proteome</keyword>
<reference evidence="9 10" key="1">
    <citation type="submission" date="2017-10" db="EMBL/GenBank/DDBJ databases">
        <title>Comparative genomics in systemic dimorphic fungi from Ajellomycetaceae.</title>
        <authorList>
            <person name="Munoz J.F."/>
            <person name="Mcewen J.G."/>
            <person name="Clay O.K."/>
            <person name="Cuomo C.A."/>
        </authorList>
    </citation>
    <scope>NUCLEOTIDE SEQUENCE [LARGE SCALE GENOMIC DNA]</scope>
    <source>
        <strain evidence="9 10">UAMH7299</strain>
    </source>
</reference>
<dbReference type="Pfam" id="PF00171">
    <property type="entry name" value="Aldedh"/>
    <property type="match status" value="1"/>
</dbReference>
<gene>
    <name evidence="9" type="ORF">AJ80_03661</name>
</gene>
<feature type="active site" evidence="5">
    <location>
        <position position="254"/>
    </location>
</feature>
<evidence type="ECO:0000256" key="6">
    <source>
        <dbReference type="RuleBase" id="RU003345"/>
    </source>
</evidence>
<evidence type="ECO:0000313" key="10">
    <source>
        <dbReference type="Proteomes" id="UP000224634"/>
    </source>
</evidence>
<proteinExistence type="inferred from homology"/>
<dbReference type="SUPFAM" id="SSF53720">
    <property type="entry name" value="ALDH-like"/>
    <property type="match status" value="1"/>
</dbReference>
<protein>
    <recommendedName>
        <fullName evidence="3">aldehyde dehydrogenase (NAD(+))</fullName>
        <ecNumber evidence="3">1.2.1.3</ecNumber>
    </recommendedName>
</protein>
<evidence type="ECO:0000256" key="3">
    <source>
        <dbReference type="ARBA" id="ARBA00024226"/>
    </source>
</evidence>
<organism evidence="9 10">
    <name type="scientific">Polytolypa hystricis (strain UAMH7299)</name>
    <dbReference type="NCBI Taxonomy" id="1447883"/>
    <lineage>
        <taxon>Eukaryota</taxon>
        <taxon>Fungi</taxon>
        <taxon>Dikarya</taxon>
        <taxon>Ascomycota</taxon>
        <taxon>Pezizomycotina</taxon>
        <taxon>Eurotiomycetes</taxon>
        <taxon>Eurotiomycetidae</taxon>
        <taxon>Onygenales</taxon>
        <taxon>Onygenales incertae sedis</taxon>
        <taxon>Polytolypa</taxon>
    </lineage>
</organism>
<sequence>MANTTANGDASFNFDKFYNVIDGRLETTSKTRRGVNPSTLEPNPEVPVASRDDVDKAVHAAQRAFESWSQTPIEERRQALLAFAESLAEHTDDFANMLTIEQGKPLNHAKAEVDASVRWLTEQSKLPFPEEVIEDTEAQTVTTTYSPLGVAVAIVPWNFPLMLACGKIAPALLTGNVLILKPSPFTPYCGLKLGELAQRHFPPGVFQALSGDDDLGPMLTEHLGVNKISFTGSSATGKKIMQSCSKTLKRVTLELGGKDPAIICEDVDLATVVPQVTKFVWANSGQLCVAIKRIYVHTSIYRQFLDAFVKVTKSLVVGDGFNGVNLGPIQNEMQYNRVRAFLEDIERNNLKVAAGKENYIGDQKPGPGYFITPTVVDNPPDYSMIVREEPFGPVVPILQWETEDEIIRRANDTVYGLGASVWTKDMDRASRMSKRLKAGSVWINSHMLLHPLAPFGGHKESGLGSEWGAQGLKAYCNTQTFFWAKNNGGVH</sequence>
<comment type="catalytic activity">
    <reaction evidence="4">
        <text>an aldehyde + NAD(+) + H2O = a carboxylate + NADH + 2 H(+)</text>
        <dbReference type="Rhea" id="RHEA:16185"/>
        <dbReference type="ChEBI" id="CHEBI:15377"/>
        <dbReference type="ChEBI" id="CHEBI:15378"/>
        <dbReference type="ChEBI" id="CHEBI:17478"/>
        <dbReference type="ChEBI" id="CHEBI:29067"/>
        <dbReference type="ChEBI" id="CHEBI:57540"/>
        <dbReference type="ChEBI" id="CHEBI:57945"/>
        <dbReference type="EC" id="1.2.1.3"/>
    </reaction>
</comment>
<dbReference type="InterPro" id="IPR016163">
    <property type="entry name" value="Ald_DH_C"/>
</dbReference>
<dbReference type="CDD" id="cd07106">
    <property type="entry name" value="ALDH_AldA-AAD23400"/>
    <property type="match status" value="1"/>
</dbReference>
<dbReference type="PANTHER" id="PTHR11699">
    <property type="entry name" value="ALDEHYDE DEHYDROGENASE-RELATED"/>
    <property type="match status" value="1"/>
</dbReference>
<name>A0A2B7YGD1_POLH7</name>
<dbReference type="FunFam" id="3.40.605.10:FF:000007">
    <property type="entry name" value="NAD/NADP-dependent betaine aldehyde dehydrogenase"/>
    <property type="match status" value="1"/>
</dbReference>
<dbReference type="InterPro" id="IPR029510">
    <property type="entry name" value="Ald_DH_CS_GLU"/>
</dbReference>
<dbReference type="Gene3D" id="3.40.605.10">
    <property type="entry name" value="Aldehyde Dehydrogenase, Chain A, domain 1"/>
    <property type="match status" value="1"/>
</dbReference>
<evidence type="ECO:0000259" key="8">
    <source>
        <dbReference type="Pfam" id="PF00171"/>
    </source>
</evidence>
<feature type="domain" description="Aldehyde dehydrogenase" evidence="8">
    <location>
        <begin position="28"/>
        <end position="480"/>
    </location>
</feature>
<dbReference type="AlphaFoldDB" id="A0A2B7YGD1"/>
<evidence type="ECO:0000256" key="5">
    <source>
        <dbReference type="PROSITE-ProRule" id="PRU10007"/>
    </source>
</evidence>
<dbReference type="FunFam" id="3.40.309.10:FF:000009">
    <property type="entry name" value="Aldehyde dehydrogenase A"/>
    <property type="match status" value="1"/>
</dbReference>
<dbReference type="GO" id="GO:0004029">
    <property type="term" value="F:aldehyde dehydrogenase (NAD+) activity"/>
    <property type="evidence" value="ECO:0007669"/>
    <property type="project" value="UniProtKB-EC"/>
</dbReference>
<comment type="caution">
    <text evidence="9">The sequence shown here is derived from an EMBL/GenBank/DDBJ whole genome shotgun (WGS) entry which is preliminary data.</text>
</comment>
<dbReference type="PROSITE" id="PS00687">
    <property type="entry name" value="ALDEHYDE_DEHYDR_GLU"/>
    <property type="match status" value="1"/>
</dbReference>
<evidence type="ECO:0000256" key="4">
    <source>
        <dbReference type="ARBA" id="ARBA00049194"/>
    </source>
</evidence>
<dbReference type="OrthoDB" id="310895at2759"/>
<dbReference type="InterPro" id="IPR016162">
    <property type="entry name" value="Ald_DH_N"/>
</dbReference>
<dbReference type="InterPro" id="IPR044086">
    <property type="entry name" value="LUC3-like"/>
</dbReference>
<dbReference type="Gene3D" id="3.40.309.10">
    <property type="entry name" value="Aldehyde Dehydrogenase, Chain A, domain 2"/>
    <property type="match status" value="1"/>
</dbReference>
<dbReference type="EMBL" id="PDNA01000042">
    <property type="protein sequence ID" value="PGH20093.1"/>
    <property type="molecule type" value="Genomic_DNA"/>
</dbReference>
<dbReference type="InterPro" id="IPR016161">
    <property type="entry name" value="Ald_DH/histidinol_DH"/>
</dbReference>
<keyword evidence="2 6" id="KW-0560">Oxidoreductase</keyword>
<comment type="similarity">
    <text evidence="1 6">Belongs to the aldehyde dehydrogenase family.</text>
</comment>
<evidence type="ECO:0000256" key="7">
    <source>
        <dbReference type="SAM" id="MobiDB-lite"/>
    </source>
</evidence>
<dbReference type="EC" id="1.2.1.3" evidence="3"/>
<evidence type="ECO:0000256" key="1">
    <source>
        <dbReference type="ARBA" id="ARBA00009986"/>
    </source>
</evidence>
<feature type="region of interest" description="Disordered" evidence="7">
    <location>
        <begin position="29"/>
        <end position="50"/>
    </location>
</feature>
<dbReference type="Proteomes" id="UP000224634">
    <property type="component" value="Unassembled WGS sequence"/>
</dbReference>
<accession>A0A2B7YGD1</accession>